<dbReference type="Proteomes" id="UP001454036">
    <property type="component" value="Unassembled WGS sequence"/>
</dbReference>
<evidence type="ECO:0000313" key="3">
    <source>
        <dbReference type="Proteomes" id="UP001454036"/>
    </source>
</evidence>
<evidence type="ECO:0000313" key="2">
    <source>
        <dbReference type="EMBL" id="GAA0174157.1"/>
    </source>
</evidence>
<accession>A0AAV3RCQ4</accession>
<feature type="compositionally biased region" description="Polar residues" evidence="1">
    <location>
        <begin position="125"/>
        <end position="141"/>
    </location>
</feature>
<reference evidence="2 3" key="1">
    <citation type="submission" date="2024-01" db="EMBL/GenBank/DDBJ databases">
        <title>The complete chloroplast genome sequence of Lithospermum erythrorhizon: insights into the phylogenetic relationship among Boraginaceae species and the maternal lineages of purple gromwells.</title>
        <authorList>
            <person name="Okada T."/>
            <person name="Watanabe K."/>
        </authorList>
    </citation>
    <scope>NUCLEOTIDE SEQUENCE [LARGE SCALE GENOMIC DNA]</scope>
</reference>
<dbReference type="EMBL" id="BAABME010008939">
    <property type="protein sequence ID" value="GAA0174157.1"/>
    <property type="molecule type" value="Genomic_DNA"/>
</dbReference>
<proteinExistence type="predicted"/>
<sequence>MRALYPLGILPGEGQVWKLGACSRSYRVNVQLGMRPSSTPGISSSTPAPERMLNRPVILGGPSADLDLSLSKRVDSCRYHAHGPCGIGRIYSYPSCYVGYSAEVPVVTTAYPQSPGTHSRLRFSEASSIRSSPPLTPSASSDPPRDERRHYPLASRLRSKLYQVPGSCLKHFTSTAWGFGRDDHLLVASHSISRPFSSPPQSKCTGRPVR</sequence>
<dbReference type="AlphaFoldDB" id="A0AAV3RCQ4"/>
<evidence type="ECO:0000256" key="1">
    <source>
        <dbReference type="SAM" id="MobiDB-lite"/>
    </source>
</evidence>
<protein>
    <submittedName>
        <fullName evidence="2">Uncharacterized protein</fullName>
    </submittedName>
</protein>
<feature type="region of interest" description="Disordered" evidence="1">
    <location>
        <begin position="113"/>
        <end position="149"/>
    </location>
</feature>
<keyword evidence="3" id="KW-1185">Reference proteome</keyword>
<comment type="caution">
    <text evidence="2">The sequence shown here is derived from an EMBL/GenBank/DDBJ whole genome shotgun (WGS) entry which is preliminary data.</text>
</comment>
<name>A0AAV3RCQ4_LITER</name>
<gene>
    <name evidence="2" type="ORF">LIER_27603</name>
</gene>
<organism evidence="2 3">
    <name type="scientific">Lithospermum erythrorhizon</name>
    <name type="common">Purple gromwell</name>
    <name type="synonym">Lithospermum officinale var. erythrorhizon</name>
    <dbReference type="NCBI Taxonomy" id="34254"/>
    <lineage>
        <taxon>Eukaryota</taxon>
        <taxon>Viridiplantae</taxon>
        <taxon>Streptophyta</taxon>
        <taxon>Embryophyta</taxon>
        <taxon>Tracheophyta</taxon>
        <taxon>Spermatophyta</taxon>
        <taxon>Magnoliopsida</taxon>
        <taxon>eudicotyledons</taxon>
        <taxon>Gunneridae</taxon>
        <taxon>Pentapetalae</taxon>
        <taxon>asterids</taxon>
        <taxon>lamiids</taxon>
        <taxon>Boraginales</taxon>
        <taxon>Boraginaceae</taxon>
        <taxon>Boraginoideae</taxon>
        <taxon>Lithospermeae</taxon>
        <taxon>Lithospermum</taxon>
    </lineage>
</organism>